<evidence type="ECO:0000256" key="1">
    <source>
        <dbReference type="SAM" id="SignalP"/>
    </source>
</evidence>
<evidence type="ECO:0000313" key="3">
    <source>
        <dbReference type="Proteomes" id="UP000826661"/>
    </source>
</evidence>
<organism evidence="2 3">
    <name type="scientific">Trichoderma simmonsii</name>
    <dbReference type="NCBI Taxonomy" id="1491479"/>
    <lineage>
        <taxon>Eukaryota</taxon>
        <taxon>Fungi</taxon>
        <taxon>Dikarya</taxon>
        <taxon>Ascomycota</taxon>
        <taxon>Pezizomycotina</taxon>
        <taxon>Sordariomycetes</taxon>
        <taxon>Hypocreomycetidae</taxon>
        <taxon>Hypocreales</taxon>
        <taxon>Hypocreaceae</taxon>
        <taxon>Trichoderma</taxon>
    </lineage>
</organism>
<proteinExistence type="predicted"/>
<feature type="chain" id="PRO_5034066915" evidence="1">
    <location>
        <begin position="21"/>
        <end position="139"/>
    </location>
</feature>
<gene>
    <name evidence="2" type="ORF">H0G86_002592</name>
</gene>
<dbReference type="Gene3D" id="2.60.20.10">
    <property type="entry name" value="Crystallins"/>
    <property type="match status" value="1"/>
</dbReference>
<protein>
    <submittedName>
        <fullName evidence="2">Uncharacterized protein</fullName>
    </submittedName>
</protein>
<keyword evidence="3" id="KW-1185">Reference proteome</keyword>
<name>A0A8G0PCB9_9HYPO</name>
<reference evidence="2 3" key="1">
    <citation type="journal article" date="2021" name="BMC Genomics">
        <title>Telomere-to-telomere genome assembly of asparaginase-producing Trichoderma simmonsii.</title>
        <authorList>
            <person name="Chung D."/>
            <person name="Kwon Y.M."/>
            <person name="Yang Y."/>
        </authorList>
    </citation>
    <scope>NUCLEOTIDE SEQUENCE [LARGE SCALE GENOMIC DNA]</scope>
    <source>
        <strain evidence="2 3">GH-Sj1</strain>
    </source>
</reference>
<evidence type="ECO:0000313" key="2">
    <source>
        <dbReference type="EMBL" id="QYS95297.1"/>
    </source>
</evidence>
<dbReference type="EMBL" id="CP075865">
    <property type="protein sequence ID" value="QYS95297.1"/>
    <property type="molecule type" value="Genomic_DNA"/>
</dbReference>
<accession>A0A8G0PCB9</accession>
<dbReference type="AlphaFoldDB" id="A0A8G0PCB9"/>
<sequence length="139" mass="15231">MWTKILYISLLGLSTGYATAAAIEERAQYSVIFYENTNFGGQYVGWTNTNLASQPGADCHNLNEKSPNLDKKASSIRFGASQNAECDFFVNLNCVSNSGPNFSDGAMESGAEISDLRAVYLDNGGSLNDRIRSFSCFYY</sequence>
<keyword evidence="1" id="KW-0732">Signal</keyword>
<dbReference type="Proteomes" id="UP000826661">
    <property type="component" value="Chromosome II"/>
</dbReference>
<feature type="signal peptide" evidence="1">
    <location>
        <begin position="1"/>
        <end position="20"/>
    </location>
</feature>